<dbReference type="GO" id="GO:0034203">
    <property type="term" value="P:glycolipid translocation"/>
    <property type="evidence" value="ECO:0007669"/>
    <property type="project" value="TreeGrafter"/>
</dbReference>
<keyword evidence="7" id="KW-0472">Membrane</keyword>
<protein>
    <recommendedName>
        <fullName evidence="9">Protein RFT1 homolog</fullName>
    </recommendedName>
</protein>
<evidence type="ECO:0000256" key="1">
    <source>
        <dbReference type="ARBA" id="ARBA00004477"/>
    </source>
</evidence>
<organism evidence="10 11">
    <name type="scientific">Rubroshorea leprosula</name>
    <dbReference type="NCBI Taxonomy" id="152421"/>
    <lineage>
        <taxon>Eukaryota</taxon>
        <taxon>Viridiplantae</taxon>
        <taxon>Streptophyta</taxon>
        <taxon>Embryophyta</taxon>
        <taxon>Tracheophyta</taxon>
        <taxon>Spermatophyta</taxon>
        <taxon>Magnoliopsida</taxon>
        <taxon>eudicotyledons</taxon>
        <taxon>Gunneridae</taxon>
        <taxon>Pentapetalae</taxon>
        <taxon>rosids</taxon>
        <taxon>malvids</taxon>
        <taxon>Malvales</taxon>
        <taxon>Dipterocarpaceae</taxon>
        <taxon>Rubroshorea</taxon>
    </lineage>
</organism>
<evidence type="ECO:0000256" key="7">
    <source>
        <dbReference type="ARBA" id="ARBA00023136"/>
    </source>
</evidence>
<evidence type="ECO:0000313" key="10">
    <source>
        <dbReference type="EMBL" id="GKV33834.1"/>
    </source>
</evidence>
<name>A0AAV5LA76_9ROSI</name>
<reference evidence="10 11" key="1">
    <citation type="journal article" date="2021" name="Commun. Biol.">
        <title>The genome of Shorea leprosula (Dipterocarpaceae) highlights the ecological relevance of drought in aseasonal tropical rainforests.</title>
        <authorList>
            <person name="Ng K.K.S."/>
            <person name="Kobayashi M.J."/>
            <person name="Fawcett J.A."/>
            <person name="Hatakeyama M."/>
            <person name="Paape T."/>
            <person name="Ng C.H."/>
            <person name="Ang C.C."/>
            <person name="Tnah L.H."/>
            <person name="Lee C.T."/>
            <person name="Nishiyama T."/>
            <person name="Sese J."/>
            <person name="O'Brien M.J."/>
            <person name="Copetti D."/>
            <person name="Mohd Noor M.I."/>
            <person name="Ong R.C."/>
            <person name="Putra M."/>
            <person name="Sireger I.Z."/>
            <person name="Indrioko S."/>
            <person name="Kosugi Y."/>
            <person name="Izuno A."/>
            <person name="Isagi Y."/>
            <person name="Lee S.L."/>
            <person name="Shimizu K.K."/>
        </authorList>
    </citation>
    <scope>NUCLEOTIDE SEQUENCE [LARGE SCALE GENOMIC DNA]</scope>
    <source>
        <strain evidence="10">214</strain>
    </source>
</reference>
<comment type="pathway">
    <text evidence="2">Protein modification; protein glycosylation.</text>
</comment>
<evidence type="ECO:0000256" key="9">
    <source>
        <dbReference type="RuleBase" id="RU365067"/>
    </source>
</evidence>
<dbReference type="EMBL" id="BPVZ01000102">
    <property type="protein sequence ID" value="GKV33834.1"/>
    <property type="molecule type" value="Genomic_DNA"/>
</dbReference>
<keyword evidence="4" id="KW-0812">Transmembrane</keyword>
<sequence>MDYDKQLLDMCVLFTFQSFHKLILQGEKMVLAWFDMPYNQAVYELVDKLGSLVVRLVINPFEESSCATFASLNTNTITWEIAS</sequence>
<dbReference type="PANTHER" id="PTHR13117">
    <property type="entry name" value="ENDOPLASMIC RETICULUM MULTISPAN TRANSMEMBRANE PROTEIN-RELATED"/>
    <property type="match status" value="1"/>
</dbReference>
<dbReference type="PANTHER" id="PTHR13117:SF5">
    <property type="entry name" value="PROTEIN RFT1 HOMOLOG"/>
    <property type="match status" value="1"/>
</dbReference>
<evidence type="ECO:0000256" key="3">
    <source>
        <dbReference type="ARBA" id="ARBA00010288"/>
    </source>
</evidence>
<dbReference type="AlphaFoldDB" id="A0AAV5LA76"/>
<dbReference type="Pfam" id="PF04506">
    <property type="entry name" value="Rft-1"/>
    <property type="match status" value="1"/>
</dbReference>
<keyword evidence="6" id="KW-1133">Transmembrane helix</keyword>
<evidence type="ECO:0000256" key="8">
    <source>
        <dbReference type="ARBA" id="ARBA00045912"/>
    </source>
</evidence>
<dbReference type="GO" id="GO:0006488">
    <property type="term" value="P:dolichol-linked oligosaccharide biosynthetic process"/>
    <property type="evidence" value="ECO:0007669"/>
    <property type="project" value="InterPro"/>
</dbReference>
<comment type="subcellular location">
    <subcellularLocation>
        <location evidence="1 9">Endoplasmic reticulum membrane</location>
        <topology evidence="1 9">Multi-pass membrane protein</topology>
    </subcellularLocation>
</comment>
<evidence type="ECO:0000256" key="2">
    <source>
        <dbReference type="ARBA" id="ARBA00004922"/>
    </source>
</evidence>
<evidence type="ECO:0000256" key="5">
    <source>
        <dbReference type="ARBA" id="ARBA00022824"/>
    </source>
</evidence>
<comment type="similarity">
    <text evidence="3 9">Belongs to the RFT1 family.</text>
</comment>
<comment type="caution">
    <text evidence="10">The sequence shown here is derived from an EMBL/GenBank/DDBJ whole genome shotgun (WGS) entry which is preliminary data.</text>
</comment>
<accession>A0AAV5LA76</accession>
<gene>
    <name evidence="10" type="ORF">SLEP1_g42286</name>
</gene>
<evidence type="ECO:0000256" key="6">
    <source>
        <dbReference type="ARBA" id="ARBA00022989"/>
    </source>
</evidence>
<dbReference type="InterPro" id="IPR007594">
    <property type="entry name" value="RFT1"/>
</dbReference>
<proteinExistence type="inferred from homology"/>
<keyword evidence="11" id="KW-1185">Reference proteome</keyword>
<evidence type="ECO:0000313" key="11">
    <source>
        <dbReference type="Proteomes" id="UP001054252"/>
    </source>
</evidence>
<dbReference type="GO" id="GO:0005789">
    <property type="term" value="C:endoplasmic reticulum membrane"/>
    <property type="evidence" value="ECO:0007669"/>
    <property type="project" value="UniProtKB-SubCell"/>
</dbReference>
<comment type="function">
    <text evidence="8 9">Intramembrane glycolipid transporter that operates in the biosynthetic pathway of dolichol-linked oligosaccharides, the glycan precursors employed in protein asparagine (N)-glycosylation. The sequential addition of sugars to dolichol pyrophosphate produces dolichol-linked oligosaccharides containing fourteen sugars, including two GlcNAcs, nine mannoses and three glucoses. Once assembled, the oligosaccharide is transferred from the lipid to nascent proteins by oligosaccharyltransferases. The assembly of dolichol-linked oligosaccharides begins on the cytosolic side of the endoplasmic reticulum membrane and finishes in its lumen. RFT1 could mediate the translocation of the cytosolically oriented intermediate DolPP-GlcNAc2Man5, produced by ALG11, into the ER lumen where dolichol-linked oligosaccharides assembly continues. However, the intramembrane lipid transporter activity could not be confirmed in vitro.</text>
</comment>
<dbReference type="Proteomes" id="UP001054252">
    <property type="component" value="Unassembled WGS sequence"/>
</dbReference>
<keyword evidence="5" id="KW-0256">Endoplasmic reticulum</keyword>
<evidence type="ECO:0000256" key="4">
    <source>
        <dbReference type="ARBA" id="ARBA00022692"/>
    </source>
</evidence>